<evidence type="ECO:0000313" key="2">
    <source>
        <dbReference type="EMBL" id="GFO06071.1"/>
    </source>
</evidence>
<keyword evidence="3" id="KW-1185">Reference proteome</keyword>
<organism evidence="2 3">
    <name type="scientific">Plakobranchus ocellatus</name>
    <dbReference type="NCBI Taxonomy" id="259542"/>
    <lineage>
        <taxon>Eukaryota</taxon>
        <taxon>Metazoa</taxon>
        <taxon>Spiralia</taxon>
        <taxon>Lophotrochozoa</taxon>
        <taxon>Mollusca</taxon>
        <taxon>Gastropoda</taxon>
        <taxon>Heterobranchia</taxon>
        <taxon>Euthyneura</taxon>
        <taxon>Panpulmonata</taxon>
        <taxon>Sacoglossa</taxon>
        <taxon>Placobranchoidea</taxon>
        <taxon>Plakobranchidae</taxon>
        <taxon>Plakobranchus</taxon>
    </lineage>
</organism>
<accession>A0AAV4A497</accession>
<dbReference type="CDD" id="cd22117">
    <property type="entry name" value="F-box_FBXL4"/>
    <property type="match status" value="1"/>
</dbReference>
<dbReference type="Gene3D" id="1.20.1280.50">
    <property type="match status" value="1"/>
</dbReference>
<evidence type="ECO:0000313" key="3">
    <source>
        <dbReference type="Proteomes" id="UP000735302"/>
    </source>
</evidence>
<dbReference type="SUPFAM" id="SSF81383">
    <property type="entry name" value="F-box domain"/>
    <property type="match status" value="1"/>
</dbReference>
<dbReference type="EMBL" id="BLXT01003760">
    <property type="protein sequence ID" value="GFO06071.1"/>
    <property type="molecule type" value="Genomic_DNA"/>
</dbReference>
<comment type="caution">
    <text evidence="2">The sequence shown here is derived from an EMBL/GenBank/DDBJ whole genome shotgun (WGS) entry which is preliminary data.</text>
</comment>
<evidence type="ECO:0000259" key="1">
    <source>
        <dbReference type="PROSITE" id="PS50181"/>
    </source>
</evidence>
<dbReference type="PROSITE" id="PS50181">
    <property type="entry name" value="FBOX"/>
    <property type="match status" value="1"/>
</dbReference>
<gene>
    <name evidence="2" type="ORF">PoB_003257600</name>
</gene>
<dbReference type="InterPro" id="IPR036047">
    <property type="entry name" value="F-box-like_dom_sf"/>
</dbReference>
<dbReference type="Proteomes" id="UP000735302">
    <property type="component" value="Unassembled WGS sequence"/>
</dbReference>
<dbReference type="SMART" id="SM00256">
    <property type="entry name" value="FBOX"/>
    <property type="match status" value="1"/>
</dbReference>
<sequence length="382" mass="43194">MARNAGDITENTNLINEAIQHFNEVEKREGNVSPLSSGQIRLEGLEVTNFSSQYGSESSISYVAINLAGQLSVFPKYGDYTQACVLRTYGPWWKKAPSGTKAYTGTPSDFKSEDFLEIRFSEYLYPTRIEIYETYNPGAIVRILACDGAGGSDADKGKITWATLWSQGKLKPTKQRPRIFAPPVNRVSFATNLIRLELNSTCLDYYTELDGVKLVGTLTPPVEAMYKNLPSLCFPDEDWEQNVTENQRKCEPRRGSEGKTILDVDELQQRIGVMDINKTEVADPEDTLFAFLPRELLQLVLSYLDTRDLCKLAQTCRLLRDNCYDPLLYVDLNLQPFWSQISGPHLSSLVSRCQRVQRLNLSWLGGGGHIDQELFKRFKLNS</sequence>
<feature type="domain" description="F-box" evidence="1">
    <location>
        <begin position="286"/>
        <end position="332"/>
    </location>
</feature>
<protein>
    <submittedName>
        <fullName evidence="2">F-box/lrr-repeat protein 4</fullName>
    </submittedName>
</protein>
<dbReference type="AlphaFoldDB" id="A0AAV4A497"/>
<proteinExistence type="predicted"/>
<dbReference type="InterPro" id="IPR001810">
    <property type="entry name" value="F-box_dom"/>
</dbReference>
<reference evidence="2 3" key="1">
    <citation type="journal article" date="2021" name="Elife">
        <title>Chloroplast acquisition without the gene transfer in kleptoplastic sea slugs, Plakobranchus ocellatus.</title>
        <authorList>
            <person name="Maeda T."/>
            <person name="Takahashi S."/>
            <person name="Yoshida T."/>
            <person name="Shimamura S."/>
            <person name="Takaki Y."/>
            <person name="Nagai Y."/>
            <person name="Toyoda A."/>
            <person name="Suzuki Y."/>
            <person name="Arimoto A."/>
            <person name="Ishii H."/>
            <person name="Satoh N."/>
            <person name="Nishiyama T."/>
            <person name="Hasebe M."/>
            <person name="Maruyama T."/>
            <person name="Minagawa J."/>
            <person name="Obokata J."/>
            <person name="Shigenobu S."/>
        </authorList>
    </citation>
    <scope>NUCLEOTIDE SEQUENCE [LARGE SCALE GENOMIC DNA]</scope>
</reference>
<name>A0AAV4A497_9GAST</name>
<dbReference type="Pfam" id="PF12937">
    <property type="entry name" value="F-box-like"/>
    <property type="match status" value="1"/>
</dbReference>